<evidence type="ECO:0000313" key="2">
    <source>
        <dbReference type="Proteomes" id="UP000221015"/>
    </source>
</evidence>
<name>A0A2J4JSI8_9FIRM</name>
<dbReference type="RefSeq" id="WP_097782193.1">
    <property type="nucleotide sequence ID" value="NZ_NMTS02000001.1"/>
</dbReference>
<gene>
    <name evidence="1" type="ORF">CGS50_004265</name>
</gene>
<sequence>MSKILKSTTLGNVKNGGIFKALGKEFVKLDADEHGCLVLAKDIWTKMPFRDGDDPECPNDLRRSDVMKYLGNCLAEFTEKGTPLDTFIPFKIDLQDTTGQTEYGTVEYRIGLLTLRQYGKYWRLIPKVDTPWWLATPYGTPNCSPYTSNGNYVWYVYTDGSYGSYWYSNSYGVRPALYFPSTLWVSTEDEGKAGFSLANVPLDDLLAEIKSRAEE</sequence>
<dbReference type="Proteomes" id="UP000221015">
    <property type="component" value="Unassembled WGS sequence"/>
</dbReference>
<protein>
    <submittedName>
        <fullName evidence="1">Uncharacterized protein</fullName>
    </submittedName>
</protein>
<evidence type="ECO:0000313" key="1">
    <source>
        <dbReference type="EMBL" id="PLK30831.1"/>
    </source>
</evidence>
<dbReference type="AlphaFoldDB" id="A0A2J4JSI8"/>
<comment type="caution">
    <text evidence="1">The sequence shown here is derived from an EMBL/GenBank/DDBJ whole genome shotgun (WGS) entry which is preliminary data.</text>
</comment>
<accession>A0A2J4JSI8</accession>
<dbReference type="EMBL" id="NMTS02000001">
    <property type="protein sequence ID" value="PLK30831.1"/>
    <property type="molecule type" value="Genomic_DNA"/>
</dbReference>
<reference evidence="1 2" key="1">
    <citation type="journal article" date="2017" name="Front. Microbiol.">
        <title>New Insights into the Diversity of the Genus Faecalibacterium.</title>
        <authorList>
            <person name="Benevides L."/>
            <person name="Burman S."/>
            <person name="Martin R."/>
            <person name="Robert V."/>
            <person name="Thomas M."/>
            <person name="Miquel S."/>
            <person name="Chain F."/>
            <person name="Sokol H."/>
            <person name="Bermudez-Humaran L.G."/>
            <person name="Morrison M."/>
            <person name="Langella P."/>
            <person name="Azevedo V.A."/>
            <person name="Chatel J.M."/>
            <person name="Soares S."/>
        </authorList>
    </citation>
    <scope>NUCLEOTIDE SEQUENCE [LARGE SCALE GENOMIC DNA]</scope>
    <source>
        <strain evidence="1 2">CNCM I 4542</strain>
    </source>
</reference>
<proteinExistence type="predicted"/>
<organism evidence="1 2">
    <name type="scientific">Faecalibacterium prausnitzii</name>
    <dbReference type="NCBI Taxonomy" id="853"/>
    <lineage>
        <taxon>Bacteria</taxon>
        <taxon>Bacillati</taxon>
        <taxon>Bacillota</taxon>
        <taxon>Clostridia</taxon>
        <taxon>Eubacteriales</taxon>
        <taxon>Oscillospiraceae</taxon>
        <taxon>Faecalibacterium</taxon>
    </lineage>
</organism>